<dbReference type="GO" id="GO:0016263">
    <property type="term" value="F:glycoprotein-N-acetylgalactosamine 3-beta-galactosyltransferase activity"/>
    <property type="evidence" value="ECO:0007669"/>
    <property type="project" value="UniProtKB-EC"/>
</dbReference>
<keyword evidence="13 24" id="KW-1133">Transmembrane helix</keyword>
<evidence type="ECO:0000256" key="6">
    <source>
        <dbReference type="ARBA" id="ARBA00012557"/>
    </source>
</evidence>
<evidence type="ECO:0000256" key="10">
    <source>
        <dbReference type="ARBA" id="ARBA00022723"/>
    </source>
</evidence>
<dbReference type="PANTHER" id="PTHR23033">
    <property type="entry name" value="BETA1,3-GALACTOSYLTRANSFERASE"/>
    <property type="match status" value="1"/>
</dbReference>
<dbReference type="STRING" id="174720.A0A0N5BTS4"/>
<sequence length="476" mass="54590">MHQPVVIEKAIQKTIRFMFYATLFNNLTLFICIYLGMVYLGGLIRDATYFIFGLSIGILIMLLYMNNIFARKDYDLCSERFRRGAKGNGSGDSETVWPATPLEEESKNSSKSTKNGTDTSKTHKEKLKHDNSESHNSTDKNTLDKVIYENVRILCWIMTHPNNTYKRAIHVNETWGKKCTKIIFVNADPKSGLPSVDLNFTAGYKYLWQKTKRTLAYLYKTELDNYDWFLKADDDTYVIMENLRFMLLAYPSSIPVYFGCRFKPYVKQGYMSGGAGYVLSRRALKDFNEKALNDPRKCKSGDTGTEDLEVGKCLQNAGVIAGDSRDGKGRHRMFPLSPTHHLDGRNATAKSSIPKWVYNYMYYPLKDTKECCSETMISFHYVTPQLMYTIHNFLYFVQPFGLKRDKLTQSLKKNENPLEFAKKLSRLNAHKLTPSKEMQLFPTKAPPSKKHEATKHSNSKNESEGSLTKSSTKKIP</sequence>
<dbReference type="GO" id="GO:0030145">
    <property type="term" value="F:manganese ion binding"/>
    <property type="evidence" value="ECO:0007669"/>
    <property type="project" value="UniProtKB-ARBA"/>
</dbReference>
<evidence type="ECO:0000256" key="16">
    <source>
        <dbReference type="ARBA" id="ARBA00023180"/>
    </source>
</evidence>
<dbReference type="Proteomes" id="UP000046392">
    <property type="component" value="Unplaced"/>
</dbReference>
<comment type="similarity">
    <text evidence="4">Belongs to the glycosyltransferase 31 family. Beta3-Gal-T subfamily.</text>
</comment>
<keyword evidence="10" id="KW-0479">Metal-binding</keyword>
<comment type="subcellular location">
    <subcellularLocation>
        <location evidence="2">Membrane</location>
        <topology evidence="2">Single-pass type II membrane protein</topology>
    </subcellularLocation>
</comment>
<keyword evidence="17" id="KW-0464">Manganese</keyword>
<evidence type="ECO:0000256" key="18">
    <source>
        <dbReference type="ARBA" id="ARBA00040898"/>
    </source>
</evidence>
<evidence type="ECO:0000256" key="11">
    <source>
        <dbReference type="ARBA" id="ARBA00022741"/>
    </source>
</evidence>
<dbReference type="FunFam" id="3.90.550.50:FF:000017">
    <property type="entry name" value="Glycoprotein-N-acetylgalactosamine 3-beta-galactosyltransferase 1"/>
    <property type="match status" value="1"/>
</dbReference>
<dbReference type="GO" id="GO:0016020">
    <property type="term" value="C:membrane"/>
    <property type="evidence" value="ECO:0007669"/>
    <property type="project" value="UniProtKB-SubCell"/>
</dbReference>
<feature type="transmembrane region" description="Helical" evidence="24">
    <location>
        <begin position="17"/>
        <end position="41"/>
    </location>
</feature>
<evidence type="ECO:0000256" key="13">
    <source>
        <dbReference type="ARBA" id="ARBA00022989"/>
    </source>
</evidence>
<organism evidence="26 27">
    <name type="scientific">Strongyloides papillosus</name>
    <name type="common">Intestinal threadworm</name>
    <dbReference type="NCBI Taxonomy" id="174720"/>
    <lineage>
        <taxon>Eukaryota</taxon>
        <taxon>Metazoa</taxon>
        <taxon>Ecdysozoa</taxon>
        <taxon>Nematoda</taxon>
        <taxon>Chromadorea</taxon>
        <taxon>Rhabditida</taxon>
        <taxon>Tylenchina</taxon>
        <taxon>Panagrolaimomorpha</taxon>
        <taxon>Strongyloidoidea</taxon>
        <taxon>Strongyloididae</taxon>
        <taxon>Strongyloides</taxon>
    </lineage>
</organism>
<feature type="region of interest" description="Disordered" evidence="23">
    <location>
        <begin position="84"/>
        <end position="139"/>
    </location>
</feature>
<evidence type="ECO:0000256" key="3">
    <source>
        <dbReference type="ARBA" id="ARBA00004922"/>
    </source>
</evidence>
<evidence type="ECO:0000256" key="19">
    <source>
        <dbReference type="ARBA" id="ARBA00041226"/>
    </source>
</evidence>
<evidence type="ECO:0000256" key="8">
    <source>
        <dbReference type="ARBA" id="ARBA00022679"/>
    </source>
</evidence>
<feature type="region of interest" description="Disordered" evidence="23">
    <location>
        <begin position="431"/>
        <end position="476"/>
    </location>
</feature>
<evidence type="ECO:0000256" key="22">
    <source>
        <dbReference type="ARBA" id="ARBA00059245"/>
    </source>
</evidence>
<evidence type="ECO:0000259" key="25">
    <source>
        <dbReference type="Pfam" id="PF02434"/>
    </source>
</evidence>
<evidence type="ECO:0000256" key="4">
    <source>
        <dbReference type="ARBA" id="ARBA00006462"/>
    </source>
</evidence>
<keyword evidence="14 24" id="KW-0472">Membrane</keyword>
<evidence type="ECO:0000256" key="12">
    <source>
        <dbReference type="ARBA" id="ARBA00022968"/>
    </source>
</evidence>
<dbReference type="AlphaFoldDB" id="A0A0N5BTS4"/>
<evidence type="ECO:0000256" key="23">
    <source>
        <dbReference type="SAM" id="MobiDB-lite"/>
    </source>
</evidence>
<reference evidence="27" key="1">
    <citation type="submission" date="2017-02" db="UniProtKB">
        <authorList>
            <consortium name="WormBaseParasite"/>
        </authorList>
    </citation>
    <scope>IDENTIFICATION</scope>
</reference>
<keyword evidence="15" id="KW-1015">Disulfide bond</keyword>
<feature type="domain" description="Fringe-like glycosyltransferase" evidence="25">
    <location>
        <begin position="166"/>
        <end position="316"/>
    </location>
</feature>
<dbReference type="UniPathway" id="UPA00378"/>
<evidence type="ECO:0000313" key="27">
    <source>
        <dbReference type="WBParaSite" id="SPAL_0000924900.1"/>
    </source>
</evidence>
<dbReference type="InterPro" id="IPR026050">
    <property type="entry name" value="C1GALT1/C1GALT1_chp1"/>
</dbReference>
<evidence type="ECO:0000256" key="1">
    <source>
        <dbReference type="ARBA" id="ARBA00001936"/>
    </source>
</evidence>
<evidence type="ECO:0000313" key="26">
    <source>
        <dbReference type="Proteomes" id="UP000046392"/>
    </source>
</evidence>
<evidence type="ECO:0000256" key="2">
    <source>
        <dbReference type="ARBA" id="ARBA00004606"/>
    </source>
</evidence>
<evidence type="ECO:0000256" key="15">
    <source>
        <dbReference type="ARBA" id="ARBA00023157"/>
    </source>
</evidence>
<keyword evidence="12" id="KW-0735">Signal-anchor</keyword>
<dbReference type="InterPro" id="IPR003378">
    <property type="entry name" value="Fringe-like_glycosylTrfase"/>
</dbReference>
<keyword evidence="7" id="KW-0328">Glycosyltransferase</keyword>
<comment type="cofactor">
    <cofactor evidence="1">
        <name>Mn(2+)</name>
        <dbReference type="ChEBI" id="CHEBI:29035"/>
    </cofactor>
</comment>
<dbReference type="Pfam" id="PF02434">
    <property type="entry name" value="Fringe"/>
    <property type="match status" value="1"/>
</dbReference>
<protein>
    <recommendedName>
        <fullName evidence="18">Glycoprotein-N-acetylgalactosamine 3-beta-galactosyltransferase 1</fullName>
        <ecNumber evidence="6">2.4.1.122</ecNumber>
    </recommendedName>
    <alternativeName>
        <fullName evidence="20">Core 1 O-glycan T-synthase</fullName>
    </alternativeName>
    <alternativeName>
        <fullName evidence="21">Core 1 UDP-galactose:N-acetylgalactosamine-alpha-R beta 1,3-galactosyltransferase 1</fullName>
    </alternativeName>
    <alternativeName>
        <fullName evidence="19">Core 1 beta1,3-galactosyltransferase 1</fullName>
    </alternativeName>
</protein>
<name>A0A0N5BTS4_STREA</name>
<feature type="compositionally biased region" description="Basic and acidic residues" evidence="23">
    <location>
        <begin position="127"/>
        <end position="139"/>
    </location>
</feature>
<accession>A0A0N5BTS4</accession>
<keyword evidence="9 24" id="KW-0812">Transmembrane</keyword>
<dbReference type="EC" id="2.4.1.122" evidence="6"/>
<dbReference type="PANTHER" id="PTHR23033:SF14">
    <property type="entry name" value="GLYCOPROTEIN-N-ACETYLGALACTOSAMINE 3-BETA-GALACTOSYLTRANSFERASE 1-RELATED"/>
    <property type="match status" value="1"/>
</dbReference>
<feature type="transmembrane region" description="Helical" evidence="24">
    <location>
        <begin position="47"/>
        <end position="65"/>
    </location>
</feature>
<evidence type="ECO:0000256" key="21">
    <source>
        <dbReference type="ARBA" id="ARBA00043065"/>
    </source>
</evidence>
<evidence type="ECO:0000256" key="20">
    <source>
        <dbReference type="ARBA" id="ARBA00042009"/>
    </source>
</evidence>
<feature type="compositionally biased region" description="Low complexity" evidence="23">
    <location>
        <begin position="109"/>
        <end position="119"/>
    </location>
</feature>
<comment type="function">
    <text evidence="22">Glycosyltransferase that generates the core 1 O-glycan Gal-beta1-3GalNAc-alpha1-Ser/Thr (T antigen), which is a precursor for many extended O-glycans in glycoproteins.</text>
</comment>
<dbReference type="WBParaSite" id="SPAL_0000924900.1">
    <property type="protein sequence ID" value="SPAL_0000924900.1"/>
    <property type="gene ID" value="SPAL_0000924900"/>
</dbReference>
<evidence type="ECO:0000256" key="5">
    <source>
        <dbReference type="ARBA" id="ARBA00011748"/>
    </source>
</evidence>
<evidence type="ECO:0000256" key="14">
    <source>
        <dbReference type="ARBA" id="ARBA00023136"/>
    </source>
</evidence>
<keyword evidence="11" id="KW-0547">Nucleotide-binding</keyword>
<feature type="compositionally biased region" description="Basic and acidic residues" evidence="23">
    <location>
        <begin position="449"/>
        <end position="463"/>
    </location>
</feature>
<keyword evidence="16" id="KW-0325">Glycoprotein</keyword>
<comment type="pathway">
    <text evidence="3">Protein modification; protein glycosylation.</text>
</comment>
<comment type="subunit">
    <text evidence="5">Homodimer; disulfide-linked.</text>
</comment>
<dbReference type="GO" id="GO:0000166">
    <property type="term" value="F:nucleotide binding"/>
    <property type="evidence" value="ECO:0007669"/>
    <property type="project" value="UniProtKB-KW"/>
</dbReference>
<keyword evidence="26" id="KW-1185">Reference proteome</keyword>
<evidence type="ECO:0000256" key="17">
    <source>
        <dbReference type="ARBA" id="ARBA00023211"/>
    </source>
</evidence>
<proteinExistence type="inferred from homology"/>
<evidence type="ECO:0000256" key="9">
    <source>
        <dbReference type="ARBA" id="ARBA00022692"/>
    </source>
</evidence>
<evidence type="ECO:0000256" key="7">
    <source>
        <dbReference type="ARBA" id="ARBA00022676"/>
    </source>
</evidence>
<evidence type="ECO:0000256" key="24">
    <source>
        <dbReference type="SAM" id="Phobius"/>
    </source>
</evidence>
<dbReference type="Gene3D" id="3.90.550.50">
    <property type="match status" value="1"/>
</dbReference>
<keyword evidence="8" id="KW-0808">Transferase</keyword>